<dbReference type="Gene3D" id="1.10.1200.10">
    <property type="entry name" value="ACP-like"/>
    <property type="match status" value="1"/>
</dbReference>
<dbReference type="SUPFAM" id="SSF47336">
    <property type="entry name" value="ACP-like"/>
    <property type="match status" value="1"/>
</dbReference>
<organism evidence="2 3">
    <name type="scientific">Pontibacter locisalis</name>
    <dbReference type="NCBI Taxonomy" id="1719035"/>
    <lineage>
        <taxon>Bacteria</taxon>
        <taxon>Pseudomonadati</taxon>
        <taxon>Bacteroidota</taxon>
        <taxon>Cytophagia</taxon>
        <taxon>Cytophagales</taxon>
        <taxon>Hymenobacteraceae</taxon>
        <taxon>Pontibacter</taxon>
    </lineage>
</organism>
<feature type="non-terminal residue" evidence="2">
    <location>
        <position position="62"/>
    </location>
</feature>
<evidence type="ECO:0000313" key="3">
    <source>
        <dbReference type="Proteomes" id="UP001597544"/>
    </source>
</evidence>
<dbReference type="InterPro" id="IPR036736">
    <property type="entry name" value="ACP-like_sf"/>
</dbReference>
<dbReference type="Proteomes" id="UP001597544">
    <property type="component" value="Unassembled WGS sequence"/>
</dbReference>
<dbReference type="Pfam" id="PF00550">
    <property type="entry name" value="PP-binding"/>
    <property type="match status" value="1"/>
</dbReference>
<sequence>MIATNNAIEKEVIRIISKTKEIKADRLYAERLLQDFGFDTVDLVDIILELEKNFKITIPDEV</sequence>
<gene>
    <name evidence="2" type="ORF">ACFSRY_04340</name>
</gene>
<reference evidence="3" key="1">
    <citation type="journal article" date="2019" name="Int. J. Syst. Evol. Microbiol.">
        <title>The Global Catalogue of Microorganisms (GCM) 10K type strain sequencing project: providing services to taxonomists for standard genome sequencing and annotation.</title>
        <authorList>
            <consortium name="The Broad Institute Genomics Platform"/>
            <consortium name="The Broad Institute Genome Sequencing Center for Infectious Disease"/>
            <person name="Wu L."/>
            <person name="Ma J."/>
        </authorList>
    </citation>
    <scope>NUCLEOTIDE SEQUENCE [LARGE SCALE GENOMIC DNA]</scope>
    <source>
        <strain evidence="3">KCTC 42498</strain>
    </source>
</reference>
<dbReference type="InterPro" id="IPR009081">
    <property type="entry name" value="PP-bd_ACP"/>
</dbReference>
<evidence type="ECO:0000259" key="1">
    <source>
        <dbReference type="PROSITE" id="PS50075"/>
    </source>
</evidence>
<dbReference type="EMBL" id="JBHULU010000004">
    <property type="protein sequence ID" value="MFD2513082.1"/>
    <property type="molecule type" value="Genomic_DNA"/>
</dbReference>
<dbReference type="RefSeq" id="WP_377503540.1">
    <property type="nucleotide sequence ID" value="NZ_JBHULU010000004.1"/>
</dbReference>
<name>A0ABW5IHH3_9BACT</name>
<dbReference type="PROSITE" id="PS50075">
    <property type="entry name" value="CARRIER"/>
    <property type="match status" value="1"/>
</dbReference>
<feature type="domain" description="Carrier" evidence="1">
    <location>
        <begin position="3"/>
        <end position="62"/>
    </location>
</feature>
<comment type="caution">
    <text evidence="2">The sequence shown here is derived from an EMBL/GenBank/DDBJ whole genome shotgun (WGS) entry which is preliminary data.</text>
</comment>
<protein>
    <submittedName>
        <fullName evidence="2">Acyl carrier protein</fullName>
    </submittedName>
</protein>
<proteinExistence type="predicted"/>
<keyword evidence="3" id="KW-1185">Reference proteome</keyword>
<accession>A0ABW5IHH3</accession>
<evidence type="ECO:0000313" key="2">
    <source>
        <dbReference type="EMBL" id="MFD2513082.1"/>
    </source>
</evidence>